<proteinExistence type="predicted"/>
<reference evidence="1 2" key="1">
    <citation type="submission" date="2018-05" db="EMBL/GenBank/DDBJ databases">
        <title>Genome sequencing of Flavobacterium sp. HYN0056.</title>
        <authorList>
            <person name="Yi H."/>
            <person name="Baek C."/>
        </authorList>
    </citation>
    <scope>NUCLEOTIDE SEQUENCE [LARGE SCALE GENOMIC DNA]</scope>
    <source>
        <strain evidence="1 2">HYN0056</strain>
    </source>
</reference>
<evidence type="ECO:0000313" key="2">
    <source>
        <dbReference type="Proteomes" id="UP000245250"/>
    </source>
</evidence>
<dbReference type="SUPFAM" id="SSF56935">
    <property type="entry name" value="Porins"/>
    <property type="match status" value="1"/>
</dbReference>
<dbReference type="SUPFAM" id="SSF49464">
    <property type="entry name" value="Carboxypeptidase regulatory domain-like"/>
    <property type="match status" value="1"/>
</dbReference>
<dbReference type="InterPro" id="IPR008969">
    <property type="entry name" value="CarboxyPept-like_regulatory"/>
</dbReference>
<sequence length="928" mass="106129">MIIDFRSVFNTKQFHLFYFLFFLSLFSFNTKAIGQTAPVALRNVTGIIRDSLNKPVAGAEVRLISAKDTLKAITNTYGFYGFPKVKSADFLLSIKALGHHSFNRKYFNNDTKTVINIPSIRLGIQEEQLETVTIKRLKGPTIKGDTTEFWAKDYIVRDYARLEDLLKRMEGVRIDPDGSLFYNNQIVAKALFNGTEYFSGSVKEAIKELPADIIERIQIIDMDESGFNAKKTKTENSTKVLNIVTKPDKSAGKTYDFTTEQGSQSRSRFMGKLKSIDQTNQFSAKLNYQQEPLGIRYTPIPGSISEQNFEIRNNYNSPDFSNGQLKKLNTGLGKSLKIKKLKLFTELNYAQTLDKHSRQTIGETYYEQGTLRKKTMQESDSKNHNLNSFTTFNFLGEKQTLMGNLRIDADKNESTQLGQNLQSGIINNLEDTNSKTNLKNLKYSLYSQYTRNFTKKLALSSNLMSSYNNSNSNVNSRTAIYKDTLNTVTADSILHQLQNLKTTNFSSALNNSLNWNYNKQLKFITRLGFTSNLNLNENKSFVKENETVNFNSTLSFFQNDAAYSVPVSFQTEYSLKNGITFSPIFGLTSKWLDGEVGLSKTSISRYDLLPETSFKIKYTSKIGNIEATIRQFFTQPTLISLNPIPNYRTPYNINIGNPDLKNSENLSYSFIFSNFFKKIQFNAYINYSYLTTKNGIGVITDSEIDPEKNTFTTTNTYSNIDGKKLNLLNFNFTKIFSKLNLQFNGTFKQSDNPYFLNSELALRKSLSQLWETNFIFNPKEWMEINGGLSYSSDTDHNTASTAKTYNQLFNATTTLKLFLGETWNINLYFQQNLNKTSNVANKMSPTILNMNIEKRIFKQKNGIISLVVMDLARQNYLLNYNSFDNGYQQTFTNKNSNYFILQFSWRPEFWGKSKFDKGNGRNGNGSFK</sequence>
<dbReference type="EMBL" id="CP029255">
    <property type="protein sequence ID" value="AWK02738.1"/>
    <property type="molecule type" value="Genomic_DNA"/>
</dbReference>
<name>A0A2S1YFD3_9FLAO</name>
<dbReference type="Proteomes" id="UP000245250">
    <property type="component" value="Chromosome"/>
</dbReference>
<keyword evidence="2" id="KW-1185">Reference proteome</keyword>
<dbReference type="KEGG" id="fcr:HYN56_00305"/>
<dbReference type="AlphaFoldDB" id="A0A2S1YFD3"/>
<evidence type="ECO:0000313" key="1">
    <source>
        <dbReference type="EMBL" id="AWK02738.1"/>
    </source>
</evidence>
<organism evidence="1 2">
    <name type="scientific">Flavobacterium crocinum</name>
    <dbReference type="NCBI Taxonomy" id="2183896"/>
    <lineage>
        <taxon>Bacteria</taxon>
        <taxon>Pseudomonadati</taxon>
        <taxon>Bacteroidota</taxon>
        <taxon>Flavobacteriia</taxon>
        <taxon>Flavobacteriales</taxon>
        <taxon>Flavobacteriaceae</taxon>
        <taxon>Flavobacterium</taxon>
    </lineage>
</organism>
<gene>
    <name evidence="1" type="ORF">HYN56_00305</name>
</gene>
<protein>
    <submittedName>
        <fullName evidence="1">Uncharacterized protein</fullName>
    </submittedName>
</protein>
<dbReference type="OrthoDB" id="1086219at2"/>
<accession>A0A2S1YFD3</accession>